<evidence type="ECO:0000256" key="1">
    <source>
        <dbReference type="ARBA" id="ARBA00004823"/>
    </source>
</evidence>
<dbReference type="eggNOG" id="KOG1322">
    <property type="taxonomic scope" value="Eukaryota"/>
</dbReference>
<dbReference type="FunFam" id="3.90.550.10:FF:000013">
    <property type="entry name" value="mannose-1-phosphate guanyltransferase beta"/>
    <property type="match status" value="1"/>
</dbReference>
<keyword evidence="6" id="KW-0342">GTP-binding</keyword>
<dbReference type="STRING" id="691883.A0A058ZD26"/>
<dbReference type="OrthoDB" id="1733332at2759"/>
<gene>
    <name evidence="9" type="ORF">H696_02288</name>
</gene>
<evidence type="ECO:0000313" key="9">
    <source>
        <dbReference type="EMBL" id="KCV71342.1"/>
    </source>
</evidence>
<comment type="pathway">
    <text evidence="1">Nucleotide-sugar biosynthesis; GDP-alpha-D-mannose biosynthesis; GDP-alpha-D-mannose from alpha-D-mannose 1-phosphate (GTP route): step 1/1.</text>
</comment>
<dbReference type="CDD" id="cd06425">
    <property type="entry name" value="M1P_guanylylT_B_like_N"/>
    <property type="match status" value="1"/>
</dbReference>
<proteinExistence type="inferred from homology"/>
<feature type="domain" description="Nucleotidyl transferase" evidence="7">
    <location>
        <begin position="2"/>
        <end position="228"/>
    </location>
</feature>
<feature type="domain" description="Mannose-1-phosphate guanyltransferase C-terminal" evidence="8">
    <location>
        <begin position="251"/>
        <end position="360"/>
    </location>
</feature>
<protein>
    <recommendedName>
        <fullName evidence="3">mannose-1-phosphate guanylyltransferase</fullName>
        <ecNumber evidence="3">2.7.7.13</ecNumber>
    </recommendedName>
</protein>
<evidence type="ECO:0000313" key="10">
    <source>
        <dbReference type="Proteomes" id="UP000030693"/>
    </source>
</evidence>
<evidence type="ECO:0000256" key="2">
    <source>
        <dbReference type="ARBA" id="ARBA00007274"/>
    </source>
</evidence>
<dbReference type="InterPro" id="IPR005835">
    <property type="entry name" value="NTP_transferase_dom"/>
</dbReference>
<evidence type="ECO:0000259" key="7">
    <source>
        <dbReference type="Pfam" id="PF00483"/>
    </source>
</evidence>
<evidence type="ECO:0000256" key="4">
    <source>
        <dbReference type="ARBA" id="ARBA00022679"/>
    </source>
</evidence>
<keyword evidence="5" id="KW-0547">Nucleotide-binding</keyword>
<dbReference type="InterPro" id="IPR045233">
    <property type="entry name" value="GMPPB_N"/>
</dbReference>
<dbReference type="Pfam" id="PF00483">
    <property type="entry name" value="NTP_transferase"/>
    <property type="match status" value="1"/>
</dbReference>
<dbReference type="RefSeq" id="XP_009494465.1">
    <property type="nucleotide sequence ID" value="XM_009496190.1"/>
</dbReference>
<keyword evidence="10" id="KW-1185">Reference proteome</keyword>
<evidence type="ECO:0000256" key="6">
    <source>
        <dbReference type="ARBA" id="ARBA00023134"/>
    </source>
</evidence>
<organism evidence="9">
    <name type="scientific">Fonticula alba</name>
    <name type="common">Slime mold</name>
    <dbReference type="NCBI Taxonomy" id="691883"/>
    <lineage>
        <taxon>Eukaryota</taxon>
        <taxon>Rotosphaerida</taxon>
        <taxon>Fonticulaceae</taxon>
        <taxon>Fonticula</taxon>
    </lineage>
</organism>
<dbReference type="UniPathway" id="UPA00126">
    <property type="reaction ID" value="UER00930"/>
</dbReference>
<evidence type="ECO:0000256" key="3">
    <source>
        <dbReference type="ARBA" id="ARBA00012387"/>
    </source>
</evidence>
<evidence type="ECO:0000259" key="8">
    <source>
        <dbReference type="Pfam" id="PF25087"/>
    </source>
</evidence>
<dbReference type="InterPro" id="IPR056729">
    <property type="entry name" value="GMPPB_C"/>
</dbReference>
<dbReference type="EC" id="2.7.7.13" evidence="3"/>
<dbReference type="GO" id="GO:0005525">
    <property type="term" value="F:GTP binding"/>
    <property type="evidence" value="ECO:0007669"/>
    <property type="project" value="UniProtKB-KW"/>
</dbReference>
<dbReference type="OMA" id="GPNCWIC"/>
<name>A0A058ZD26_FONAL</name>
<dbReference type="SUPFAM" id="SSF53448">
    <property type="entry name" value="Nucleotide-diphospho-sugar transferases"/>
    <property type="match status" value="1"/>
</dbReference>
<dbReference type="PANTHER" id="PTHR22572">
    <property type="entry name" value="SUGAR-1-PHOSPHATE GUANYL TRANSFERASE"/>
    <property type="match status" value="1"/>
</dbReference>
<dbReference type="Proteomes" id="UP000030693">
    <property type="component" value="Unassembled WGS sequence"/>
</dbReference>
<sequence length="361" mass="39714">MKALILVGGFGTRLRPLTLTLPKPLVPFSNRPMIEIQIDALAKAGVTDVILAVNYRPDIMMAELEKFEKKYNIKIHFSVEQEPLGTAGPLALARDLLLKDPSPFFVLNSDIICPFPLSQMAEFHRQHGRAGTIAVTRVEDPSKYGVVVAHPHEPTLVERFVEKPSDFVSNRINAGIYILDISVLDRIELRPTSIEKEIFPSMASDNQLCCMDLEGYWMDVGQPADYLSGIGLHLAHMRDTEPASLATGPHIVGNVLIHPTATVAPDCLLGPNVTVGPNARIESGARIRDSALLDHAHVQAHARVAKSIVGWQSRVGRWARLDQVTVLGLDVQVSEEVFVNGARVLPHKTISDNVYEPSIIM</sequence>
<dbReference type="GO" id="GO:0004475">
    <property type="term" value="F:mannose-1-phosphate guanylyltransferase (GTP) activity"/>
    <property type="evidence" value="ECO:0007669"/>
    <property type="project" value="UniProtKB-EC"/>
</dbReference>
<dbReference type="InterPro" id="IPR029044">
    <property type="entry name" value="Nucleotide-diphossugar_trans"/>
</dbReference>
<keyword evidence="4 9" id="KW-0808">Transferase</keyword>
<reference evidence="9" key="1">
    <citation type="submission" date="2013-04" db="EMBL/GenBank/DDBJ databases">
        <title>The Genome Sequence of Fonticula alba ATCC 38817.</title>
        <authorList>
            <consortium name="The Broad Institute Genomics Platform"/>
            <person name="Russ C."/>
            <person name="Cuomo C."/>
            <person name="Burger G."/>
            <person name="Gray M.W."/>
            <person name="Holland P.W.H."/>
            <person name="King N."/>
            <person name="Lang F.B.F."/>
            <person name="Roger A.J."/>
            <person name="Ruiz-Trillo I."/>
            <person name="Brown M."/>
            <person name="Walker B."/>
            <person name="Young S."/>
            <person name="Zeng Q."/>
            <person name="Gargeya S."/>
            <person name="Fitzgerald M."/>
            <person name="Haas B."/>
            <person name="Abouelleil A."/>
            <person name="Allen A.W."/>
            <person name="Alvarado L."/>
            <person name="Arachchi H.M."/>
            <person name="Berlin A.M."/>
            <person name="Chapman S.B."/>
            <person name="Gainer-Dewar J."/>
            <person name="Goldberg J."/>
            <person name="Griggs A."/>
            <person name="Gujja S."/>
            <person name="Hansen M."/>
            <person name="Howarth C."/>
            <person name="Imamovic A."/>
            <person name="Ireland A."/>
            <person name="Larimer J."/>
            <person name="McCowan C."/>
            <person name="Murphy C."/>
            <person name="Pearson M."/>
            <person name="Poon T.W."/>
            <person name="Priest M."/>
            <person name="Roberts A."/>
            <person name="Saif S."/>
            <person name="Shea T."/>
            <person name="Sisk P."/>
            <person name="Sykes S."/>
            <person name="Wortman J."/>
            <person name="Nusbaum C."/>
            <person name="Birren B."/>
        </authorList>
    </citation>
    <scope>NUCLEOTIDE SEQUENCE [LARGE SCALE GENOMIC DNA]</scope>
    <source>
        <strain evidence="9">ATCC 38817</strain>
    </source>
</reference>
<dbReference type="Gene3D" id="3.90.550.10">
    <property type="entry name" value="Spore Coat Polysaccharide Biosynthesis Protein SpsA, Chain A"/>
    <property type="match status" value="1"/>
</dbReference>
<evidence type="ECO:0000256" key="5">
    <source>
        <dbReference type="ARBA" id="ARBA00022741"/>
    </source>
</evidence>
<dbReference type="GO" id="GO:0009298">
    <property type="term" value="P:GDP-mannose biosynthetic process"/>
    <property type="evidence" value="ECO:0007669"/>
    <property type="project" value="UniProtKB-UniPathway"/>
</dbReference>
<dbReference type="GeneID" id="20527013"/>
<comment type="similarity">
    <text evidence="2">Belongs to the transferase hexapeptide repeat family.</text>
</comment>
<keyword evidence="9" id="KW-0548">Nucleotidyltransferase</keyword>
<dbReference type="EMBL" id="KB932203">
    <property type="protein sequence ID" value="KCV71342.1"/>
    <property type="molecule type" value="Genomic_DNA"/>
</dbReference>
<dbReference type="AlphaFoldDB" id="A0A058ZD26"/>
<dbReference type="InterPro" id="IPR050486">
    <property type="entry name" value="Mannose-1P_guanyltransferase"/>
</dbReference>
<dbReference type="Gene3D" id="2.160.10.10">
    <property type="entry name" value="Hexapeptide repeat proteins"/>
    <property type="match status" value="1"/>
</dbReference>
<accession>A0A058ZD26</accession>
<dbReference type="Pfam" id="PF25087">
    <property type="entry name" value="GMPPB_C"/>
    <property type="match status" value="1"/>
</dbReference>